<evidence type="ECO:0000259" key="1">
    <source>
        <dbReference type="Pfam" id="PF06094"/>
    </source>
</evidence>
<dbReference type="InterPro" id="IPR009288">
    <property type="entry name" value="AIG2-like_dom"/>
</dbReference>
<name>A0A328U3D7_9BACL</name>
<evidence type="ECO:0000313" key="2">
    <source>
        <dbReference type="EMBL" id="RAP77337.1"/>
    </source>
</evidence>
<sequence>MHLRTLLPGLSNHHVVAGFIQAAKPGIIHGRLVDYGPYPALLRDEAAGRSGSVVRGLWIAVNRQGLRNMDQLEQFLGIEEDNDYDRIWVTDIAQPEQSGWVYVWDSPRGCPPIDESYWPDYYARKQKGT</sequence>
<reference evidence="2 3" key="1">
    <citation type="submission" date="2018-06" db="EMBL/GenBank/DDBJ databases">
        <title>Paenibacillus montanisoli sp. nov., isolated from mountain area soil.</title>
        <authorList>
            <person name="Wu M."/>
        </authorList>
    </citation>
    <scope>NUCLEOTIDE SEQUENCE [LARGE SCALE GENOMIC DNA]</scope>
    <source>
        <strain evidence="2 3">RA17</strain>
    </source>
</reference>
<comment type="caution">
    <text evidence="2">The sequence shown here is derived from an EMBL/GenBank/DDBJ whole genome shotgun (WGS) entry which is preliminary data.</text>
</comment>
<dbReference type="EMBL" id="QLUW01000001">
    <property type="protein sequence ID" value="RAP77337.1"/>
    <property type="molecule type" value="Genomic_DNA"/>
</dbReference>
<organism evidence="2 3">
    <name type="scientific">Paenibacillus montanisoli</name>
    <dbReference type="NCBI Taxonomy" id="2081970"/>
    <lineage>
        <taxon>Bacteria</taxon>
        <taxon>Bacillati</taxon>
        <taxon>Bacillota</taxon>
        <taxon>Bacilli</taxon>
        <taxon>Bacillales</taxon>
        <taxon>Paenibacillaceae</taxon>
        <taxon>Paenibacillus</taxon>
    </lineage>
</organism>
<dbReference type="AlphaFoldDB" id="A0A328U3D7"/>
<proteinExistence type="predicted"/>
<keyword evidence="3" id="KW-1185">Reference proteome</keyword>
<protein>
    <submittedName>
        <fullName evidence="2">Gamma-glutamylcyclotransferase</fullName>
    </submittedName>
</protein>
<dbReference type="InterPro" id="IPR036568">
    <property type="entry name" value="GGCT-like_sf"/>
</dbReference>
<accession>A0A328U3D7</accession>
<dbReference type="Gene3D" id="3.10.490.10">
    <property type="entry name" value="Gamma-glutamyl cyclotransferase-like"/>
    <property type="match status" value="1"/>
</dbReference>
<gene>
    <name evidence="2" type="ORF">DL346_02255</name>
</gene>
<dbReference type="GO" id="GO:0016740">
    <property type="term" value="F:transferase activity"/>
    <property type="evidence" value="ECO:0007669"/>
    <property type="project" value="UniProtKB-KW"/>
</dbReference>
<dbReference type="InterPro" id="IPR013024">
    <property type="entry name" value="GGCT-like"/>
</dbReference>
<dbReference type="OrthoDB" id="8538589at2"/>
<dbReference type="Proteomes" id="UP000249260">
    <property type="component" value="Unassembled WGS sequence"/>
</dbReference>
<feature type="domain" description="Gamma-glutamylcyclotransferase AIG2-like" evidence="1">
    <location>
        <begin position="5"/>
        <end position="118"/>
    </location>
</feature>
<keyword evidence="2" id="KW-0808">Transferase</keyword>
<dbReference type="CDD" id="cd06661">
    <property type="entry name" value="GGCT_like"/>
    <property type="match status" value="1"/>
</dbReference>
<evidence type="ECO:0000313" key="3">
    <source>
        <dbReference type="Proteomes" id="UP000249260"/>
    </source>
</evidence>
<dbReference type="Pfam" id="PF06094">
    <property type="entry name" value="GGACT"/>
    <property type="match status" value="1"/>
</dbReference>
<dbReference type="SUPFAM" id="SSF110857">
    <property type="entry name" value="Gamma-glutamyl cyclotransferase-like"/>
    <property type="match status" value="1"/>
</dbReference>